<dbReference type="OrthoDB" id="947598at2"/>
<dbReference type="AlphaFoldDB" id="A0A1T5DZ38"/>
<organism evidence="2 3">
    <name type="scientific">Dyadobacter psychrophilus</name>
    <dbReference type="NCBI Taxonomy" id="651661"/>
    <lineage>
        <taxon>Bacteria</taxon>
        <taxon>Pseudomonadati</taxon>
        <taxon>Bacteroidota</taxon>
        <taxon>Cytophagia</taxon>
        <taxon>Cytophagales</taxon>
        <taxon>Spirosomataceae</taxon>
        <taxon>Dyadobacter</taxon>
    </lineage>
</organism>
<evidence type="ECO:0000256" key="1">
    <source>
        <dbReference type="SAM" id="SignalP"/>
    </source>
</evidence>
<dbReference type="EMBL" id="FUZA01000002">
    <property type="protein sequence ID" value="SKB77088.1"/>
    <property type="molecule type" value="Genomic_DNA"/>
</dbReference>
<name>A0A1T5DZ38_9BACT</name>
<proteinExistence type="predicted"/>
<reference evidence="3" key="1">
    <citation type="submission" date="2017-02" db="EMBL/GenBank/DDBJ databases">
        <authorList>
            <person name="Varghese N."/>
            <person name="Submissions S."/>
        </authorList>
    </citation>
    <scope>NUCLEOTIDE SEQUENCE [LARGE SCALE GENOMIC DNA]</scope>
    <source>
        <strain evidence="3">DSM 22270</strain>
    </source>
</reference>
<dbReference type="PROSITE" id="PS51257">
    <property type="entry name" value="PROKAR_LIPOPROTEIN"/>
    <property type="match status" value="1"/>
</dbReference>
<protein>
    <recommendedName>
        <fullName evidence="4">DUF4185 domain-containing protein</fullName>
    </recommendedName>
</protein>
<evidence type="ECO:0000313" key="2">
    <source>
        <dbReference type="EMBL" id="SKB77088.1"/>
    </source>
</evidence>
<accession>A0A1T5DZ38</accession>
<keyword evidence="3" id="KW-1185">Reference proteome</keyword>
<keyword evidence="1" id="KW-0732">Signal</keyword>
<dbReference type="RefSeq" id="WP_082214550.1">
    <property type="nucleotide sequence ID" value="NZ_FUZA01000002.1"/>
</dbReference>
<feature type="signal peptide" evidence="1">
    <location>
        <begin position="1"/>
        <end position="19"/>
    </location>
</feature>
<feature type="chain" id="PRO_5013137757" description="DUF4185 domain-containing protein" evidence="1">
    <location>
        <begin position="20"/>
        <end position="214"/>
    </location>
</feature>
<sequence>MKKLLFSALILSFALFASSCTDETVEKEEVTAEEFDKEKFYSQLGTVPFYISKAYRVVGQDTINVLADSLMILYRDAVYVTFWAGSGSKDVGYVNFYSGSVWTNSPFAPPARAFGTNMKFSRPTSMTFNWDDTKKTVVITSSGSDEAFRLVPPGKSAYLDTSRFHYNYDFEAAKAGADQSMTWIFDDYTIVMKPMYIFYRHPDSASWERGIVVF</sequence>
<evidence type="ECO:0008006" key="4">
    <source>
        <dbReference type="Google" id="ProtNLM"/>
    </source>
</evidence>
<dbReference type="Proteomes" id="UP000190897">
    <property type="component" value="Unassembled WGS sequence"/>
</dbReference>
<gene>
    <name evidence="2" type="ORF">SAMN05660293_02033</name>
</gene>
<evidence type="ECO:0000313" key="3">
    <source>
        <dbReference type="Proteomes" id="UP000190897"/>
    </source>
</evidence>